<dbReference type="EMBL" id="NHRJ02000004">
    <property type="protein sequence ID" value="PZE20941.1"/>
    <property type="molecule type" value="Genomic_DNA"/>
</dbReference>
<sequence>MTDVMLRHDLKTAGGEVSDILWNNQFVGTMTLVYREGDRISGAIQLEEESLPPHGKERVASFLQHYLQTHIDALAIESCDVLLTYSDFDQIISTDVDEEMSALEDVEQDDEMQWADNDRFRVRRNLDENEYVVDDYSEAFKADMAADEDVDYGYFELVLIEETADTAVYHIHDEEQELVAEAEFHLTDRDVTGTVNWRFEPGDEELEAVADLLVHDFDEDAVDTISINMQWDDQLIETFQLAHEDYLDDAQEDILLAEGGARSEDDYSVVLVRDDGDALTYEIYQASYGPLPIGTATVDISQRALTGFIDFREPGDSDDREFISQLLMQELDKEKDFESFNVTMLYQNEPFEELLFESEQVH</sequence>
<dbReference type="AlphaFoldDB" id="A0A2W1NCY7"/>
<organism evidence="1 2">
    <name type="scientific">Paenibacillus xerothermodurans</name>
    <dbReference type="NCBI Taxonomy" id="1977292"/>
    <lineage>
        <taxon>Bacteria</taxon>
        <taxon>Bacillati</taxon>
        <taxon>Bacillota</taxon>
        <taxon>Bacilli</taxon>
        <taxon>Bacillales</taxon>
        <taxon>Paenibacillaceae</taxon>
        <taxon>Paenibacillus</taxon>
    </lineage>
</organism>
<evidence type="ECO:0000313" key="2">
    <source>
        <dbReference type="Proteomes" id="UP000214746"/>
    </source>
</evidence>
<dbReference type="OrthoDB" id="2575543at2"/>
<reference evidence="1" key="1">
    <citation type="submission" date="2018-06" db="EMBL/GenBank/DDBJ databases">
        <title>Paenibacillus xerothermodurans sp. nov. an extremely dry heat resistant spore forming bacterium isolated from the soil of Cape Canaveral, Florida.</title>
        <authorList>
            <person name="Seuylemezian A."/>
            <person name="Kaur N."/>
            <person name="Patil P."/>
            <person name="Patil P."/>
            <person name="Mayilraj S."/>
            <person name="Vaishampayan P."/>
        </authorList>
    </citation>
    <scope>NUCLEOTIDE SEQUENCE [LARGE SCALE GENOMIC DNA]</scope>
    <source>
        <strain evidence="1">ATCC 27380</strain>
    </source>
</reference>
<name>A0A2W1NCY7_PAEXE</name>
<protein>
    <submittedName>
        <fullName evidence="1">Uncharacterized protein</fullName>
    </submittedName>
</protein>
<dbReference type="Proteomes" id="UP000214746">
    <property type="component" value="Unassembled WGS sequence"/>
</dbReference>
<gene>
    <name evidence="1" type="ORF">CBW46_009630</name>
</gene>
<comment type="caution">
    <text evidence="1">The sequence shown here is derived from an EMBL/GenBank/DDBJ whole genome shotgun (WGS) entry which is preliminary data.</text>
</comment>
<keyword evidence="2" id="KW-1185">Reference proteome</keyword>
<dbReference type="RefSeq" id="WP_089199800.1">
    <property type="nucleotide sequence ID" value="NZ_NHRJ02000004.1"/>
</dbReference>
<accession>A0A2W1NCY7</accession>
<proteinExistence type="predicted"/>
<evidence type="ECO:0000313" key="1">
    <source>
        <dbReference type="EMBL" id="PZE20941.1"/>
    </source>
</evidence>